<dbReference type="Proteomes" id="UP000271098">
    <property type="component" value="Unassembled WGS sequence"/>
</dbReference>
<evidence type="ECO:0000313" key="6">
    <source>
        <dbReference type="WBParaSite" id="GPUH_0002690501-mRNA-1"/>
    </source>
</evidence>
<reference evidence="2 4" key="2">
    <citation type="submission" date="2018-11" db="EMBL/GenBank/DDBJ databases">
        <authorList>
            <consortium name="Pathogen Informatics"/>
        </authorList>
    </citation>
    <scope>NUCLEOTIDE SEQUENCE [LARGE SCALE GENOMIC DNA]</scope>
</reference>
<proteinExistence type="predicted"/>
<evidence type="ECO:0000256" key="1">
    <source>
        <dbReference type="SAM" id="Phobius"/>
    </source>
</evidence>
<evidence type="ECO:0000313" key="3">
    <source>
        <dbReference type="EMBL" id="VDN49608.1"/>
    </source>
</evidence>
<dbReference type="PANTHER" id="PTHR36851">
    <property type="entry name" value="UNNAMED PRODUCT"/>
    <property type="match status" value="1"/>
</dbReference>
<dbReference type="AlphaFoldDB" id="A0A183F0W0"/>
<evidence type="ECO:0000313" key="5">
    <source>
        <dbReference type="WBParaSite" id="GPUH_0002688101-mRNA-1"/>
    </source>
</evidence>
<dbReference type="PANTHER" id="PTHR36851:SF1">
    <property type="entry name" value="GLYCO_TRANS_2-LIKE DOMAIN-CONTAINING PROTEIN"/>
    <property type="match status" value="1"/>
</dbReference>
<feature type="transmembrane region" description="Helical" evidence="1">
    <location>
        <begin position="80"/>
        <end position="102"/>
    </location>
</feature>
<dbReference type="EMBL" id="UYRT01114973">
    <property type="protein sequence ID" value="VDN49578.1"/>
    <property type="molecule type" value="Genomic_DNA"/>
</dbReference>
<keyword evidence="1" id="KW-1133">Transmembrane helix</keyword>
<dbReference type="OrthoDB" id="5819478at2759"/>
<evidence type="ECO:0000313" key="4">
    <source>
        <dbReference type="Proteomes" id="UP000271098"/>
    </source>
</evidence>
<protein>
    <submittedName>
        <fullName evidence="5 6">G_PROTEIN_RECEP_F2_4 domain-containing protein</fullName>
    </submittedName>
</protein>
<sequence>MLCISSIYSIVAPVAVLGIHPSDSDKPLFLGLNYTLFQYITLGFLGLQYFWFFVVFAVNRLAEPVFPCRARDSTGCIRNLFHFIMAWPTMIGYCIVELFAFLEVTVRGKAVCSHSASKKDALVQKVTSISSVDRG</sequence>
<dbReference type="WBParaSite" id="GPUH_0002688101-mRNA-1">
    <property type="protein sequence ID" value="GPUH_0002688101-mRNA-1"/>
    <property type="gene ID" value="GPUH_0002688101"/>
</dbReference>
<accession>A0A183F0W0</accession>
<dbReference type="EMBL" id="UYRT01115233">
    <property type="protein sequence ID" value="VDN49608.1"/>
    <property type="molecule type" value="Genomic_DNA"/>
</dbReference>
<organism evidence="5">
    <name type="scientific">Gongylonema pulchrum</name>
    <dbReference type="NCBI Taxonomy" id="637853"/>
    <lineage>
        <taxon>Eukaryota</taxon>
        <taxon>Metazoa</taxon>
        <taxon>Ecdysozoa</taxon>
        <taxon>Nematoda</taxon>
        <taxon>Chromadorea</taxon>
        <taxon>Rhabditida</taxon>
        <taxon>Spirurina</taxon>
        <taxon>Spiruromorpha</taxon>
        <taxon>Spiruroidea</taxon>
        <taxon>Gongylonematidae</taxon>
        <taxon>Gongylonema</taxon>
    </lineage>
</organism>
<evidence type="ECO:0000313" key="2">
    <source>
        <dbReference type="EMBL" id="VDN49578.1"/>
    </source>
</evidence>
<reference evidence="5 6" key="1">
    <citation type="submission" date="2016-06" db="UniProtKB">
        <authorList>
            <consortium name="WormBaseParasite"/>
        </authorList>
    </citation>
    <scope>IDENTIFICATION</scope>
</reference>
<feature type="transmembrane region" description="Helical" evidence="1">
    <location>
        <begin position="36"/>
        <end position="59"/>
    </location>
</feature>
<keyword evidence="1" id="KW-0812">Transmembrane</keyword>
<gene>
    <name evidence="2" type="ORF">GPUH_LOCUS26851</name>
    <name evidence="3" type="ORF">GPUH_LOCUS26874</name>
</gene>
<name>A0A183F0W0_9BILA</name>
<dbReference type="WBParaSite" id="GPUH_0002690501-mRNA-1">
    <property type="protein sequence ID" value="GPUH_0002690501-mRNA-1"/>
    <property type="gene ID" value="GPUH_0002690501"/>
</dbReference>
<keyword evidence="1" id="KW-0472">Membrane</keyword>
<keyword evidence="4" id="KW-1185">Reference proteome</keyword>